<protein>
    <recommendedName>
        <fullName evidence="3">Protein kinase domain-containing protein</fullName>
    </recommendedName>
</protein>
<sequence length="596" mass="61724">MSGSFPPRVGDRIANRYKLTAFVRGDGPAQVFRAQDAQGGGVVLVVFDPARCEPDTWASFAQLIEVTTAAALPGLSLLQGVSETPPSPPHCLAEVDLGRSFDSLRAEEGRLPWQRALSLGEQAAAILEEVEATIGLPHRALTGARCSVGAQGQVKLLDYGIAELEPIEGRADELGYRAPEQQKGPGDAASDVFSLAVILFEMIAGERPSPKQARSLRSLVPEVPPAVDELLAQALAVEPEARPPNAAALRASLREVLGIDPAPGLPGASPTLESAASEKPTAAGPAKPAIAPSAPPTLTIGGSSQALPAPPAGASSVRSLAAGLAPLEEPRTSGLFERLRGPSAPLAGPPRSEPLPSTVRGAAALRMSEVPAARMASGPSAAASASGRIDRTELLPEANATPAGRSDRTEIFVEDKSQPVARTEIFVENKSPPAARSDRTEIFVENKSQPAARTEIFVENKSAPAARTEIFVDSKPAARSDGGAAPVRNDRTEIFMGNSGQSGARTEIFMGNSGQSGARNDRTELLPPSVSFTAGQPQPDRERSLAPAAAPPARSGPPSPSAAPAPEKAARSPVKVALIVVNTVLLLLVALVLALR</sequence>
<dbReference type="InterPro" id="IPR001245">
    <property type="entry name" value="Ser-Thr/Tyr_kinase_cat_dom"/>
</dbReference>
<evidence type="ECO:0000256" key="2">
    <source>
        <dbReference type="SAM" id="Phobius"/>
    </source>
</evidence>
<dbReference type="PROSITE" id="PS50011">
    <property type="entry name" value="PROTEIN_KINASE_DOM"/>
    <property type="match status" value="1"/>
</dbReference>
<dbReference type="PANTHER" id="PTHR44329">
    <property type="entry name" value="SERINE/THREONINE-PROTEIN KINASE TNNI3K-RELATED"/>
    <property type="match status" value="1"/>
</dbReference>
<name>A0ABT5DVP0_9BACT</name>
<keyword evidence="5" id="KW-1185">Reference proteome</keyword>
<evidence type="ECO:0000313" key="4">
    <source>
        <dbReference type="EMBL" id="MDC0716778.1"/>
    </source>
</evidence>
<evidence type="ECO:0000256" key="1">
    <source>
        <dbReference type="SAM" id="MobiDB-lite"/>
    </source>
</evidence>
<keyword evidence="2" id="KW-0812">Transmembrane</keyword>
<dbReference type="SMART" id="SM00220">
    <property type="entry name" value="S_TKc"/>
    <property type="match status" value="1"/>
</dbReference>
<feature type="compositionally biased region" description="Low complexity" evidence="1">
    <location>
        <begin position="280"/>
        <end position="292"/>
    </location>
</feature>
<proteinExistence type="predicted"/>
<dbReference type="EMBL" id="JAQNDL010000001">
    <property type="protein sequence ID" value="MDC0716778.1"/>
    <property type="molecule type" value="Genomic_DNA"/>
</dbReference>
<accession>A0ABT5DVP0</accession>
<dbReference type="RefSeq" id="WP_272085269.1">
    <property type="nucleotide sequence ID" value="NZ_JAQNDL010000001.1"/>
</dbReference>
<keyword evidence="2" id="KW-0472">Membrane</keyword>
<dbReference type="Proteomes" id="UP001221686">
    <property type="component" value="Unassembled WGS sequence"/>
</dbReference>
<evidence type="ECO:0000313" key="5">
    <source>
        <dbReference type="Proteomes" id="UP001221686"/>
    </source>
</evidence>
<dbReference type="SUPFAM" id="SSF56112">
    <property type="entry name" value="Protein kinase-like (PK-like)"/>
    <property type="match status" value="1"/>
</dbReference>
<gene>
    <name evidence="4" type="ORF">POL25_07735</name>
</gene>
<dbReference type="InterPro" id="IPR011009">
    <property type="entry name" value="Kinase-like_dom_sf"/>
</dbReference>
<evidence type="ECO:0000259" key="3">
    <source>
        <dbReference type="PROSITE" id="PS50011"/>
    </source>
</evidence>
<feature type="compositionally biased region" description="Pro residues" evidence="1">
    <location>
        <begin position="554"/>
        <end position="563"/>
    </location>
</feature>
<dbReference type="Gene3D" id="1.10.510.10">
    <property type="entry name" value="Transferase(Phosphotransferase) domain 1"/>
    <property type="match status" value="1"/>
</dbReference>
<reference evidence="4 5" key="1">
    <citation type="submission" date="2022-11" db="EMBL/GenBank/DDBJ databases">
        <title>Minimal conservation of predation-associated metabolite biosynthetic gene clusters underscores biosynthetic potential of Myxococcota including descriptions for ten novel species: Archangium lansinium sp. nov., Myxococcus landrumus sp. nov., Nannocystis bai.</title>
        <authorList>
            <person name="Ahearne A."/>
            <person name="Stevens C."/>
            <person name="Dowd S."/>
        </authorList>
    </citation>
    <scope>NUCLEOTIDE SEQUENCE [LARGE SCALE GENOMIC DNA]</scope>
    <source>
        <strain evidence="4 5">BB15-2</strain>
    </source>
</reference>
<feature type="transmembrane region" description="Helical" evidence="2">
    <location>
        <begin position="576"/>
        <end position="595"/>
    </location>
</feature>
<organism evidence="4 5">
    <name type="scientific">Nannocystis bainbridge</name>
    <dbReference type="NCBI Taxonomy" id="2995303"/>
    <lineage>
        <taxon>Bacteria</taxon>
        <taxon>Pseudomonadati</taxon>
        <taxon>Myxococcota</taxon>
        <taxon>Polyangia</taxon>
        <taxon>Nannocystales</taxon>
        <taxon>Nannocystaceae</taxon>
        <taxon>Nannocystis</taxon>
    </lineage>
</organism>
<dbReference type="InterPro" id="IPR000719">
    <property type="entry name" value="Prot_kinase_dom"/>
</dbReference>
<dbReference type="InterPro" id="IPR051681">
    <property type="entry name" value="Ser/Thr_Kinases-Pseudokinases"/>
</dbReference>
<feature type="domain" description="Protein kinase" evidence="3">
    <location>
        <begin position="17"/>
        <end position="257"/>
    </location>
</feature>
<feature type="region of interest" description="Disordered" evidence="1">
    <location>
        <begin position="476"/>
        <end position="567"/>
    </location>
</feature>
<feature type="region of interest" description="Disordered" evidence="1">
    <location>
        <begin position="262"/>
        <end position="315"/>
    </location>
</feature>
<feature type="region of interest" description="Disordered" evidence="1">
    <location>
        <begin position="332"/>
        <end position="356"/>
    </location>
</feature>
<comment type="caution">
    <text evidence="4">The sequence shown here is derived from an EMBL/GenBank/DDBJ whole genome shotgun (WGS) entry which is preliminary data.</text>
</comment>
<keyword evidence="2" id="KW-1133">Transmembrane helix</keyword>
<dbReference type="Pfam" id="PF07714">
    <property type="entry name" value="PK_Tyr_Ser-Thr"/>
    <property type="match status" value="1"/>
</dbReference>